<evidence type="ECO:0000313" key="2">
    <source>
        <dbReference type="Proteomes" id="UP000308092"/>
    </source>
</evidence>
<name>A0A4S3JWZ4_9EURO</name>
<evidence type="ECO:0000313" key="1">
    <source>
        <dbReference type="EMBL" id="THD00025.1"/>
    </source>
</evidence>
<dbReference type="Gene3D" id="3.30.10.10">
    <property type="entry name" value="Trypsin Inhibitor V, subunit A"/>
    <property type="match status" value="1"/>
</dbReference>
<dbReference type="Proteomes" id="UP000308092">
    <property type="component" value="Unassembled WGS sequence"/>
</dbReference>
<dbReference type="VEuPathDB" id="FungiDB:EYZ11_000477"/>
<dbReference type="STRING" id="1220188.A0A4S3JWZ4"/>
<accession>A0A4S3JWZ4</accession>
<dbReference type="InterPro" id="IPR021719">
    <property type="entry name" value="Prot_inh_I78"/>
</dbReference>
<dbReference type="PANTHER" id="PTHR39600:SF1">
    <property type="entry name" value="PEPTIDASE INHIBITOR I78 FAMILY PROTEIN"/>
    <property type="match status" value="1"/>
</dbReference>
<organism evidence="1 2">
    <name type="scientific">Aspergillus tanneri</name>
    <dbReference type="NCBI Taxonomy" id="1220188"/>
    <lineage>
        <taxon>Eukaryota</taxon>
        <taxon>Fungi</taxon>
        <taxon>Dikarya</taxon>
        <taxon>Ascomycota</taxon>
        <taxon>Pezizomycotina</taxon>
        <taxon>Eurotiomycetes</taxon>
        <taxon>Eurotiomycetidae</taxon>
        <taxon>Eurotiales</taxon>
        <taxon>Aspergillaceae</taxon>
        <taxon>Aspergillus</taxon>
        <taxon>Aspergillus subgen. Circumdati</taxon>
    </lineage>
</organism>
<proteinExistence type="predicted"/>
<comment type="caution">
    <text evidence="1">The sequence shown here is derived from an EMBL/GenBank/DDBJ whole genome shotgun (WGS) entry which is preliminary data.</text>
</comment>
<keyword evidence="2" id="KW-1185">Reference proteome</keyword>
<protein>
    <submittedName>
        <fullName evidence="1">Uncharacterized protein</fullName>
    </submittedName>
</protein>
<dbReference type="AlphaFoldDB" id="A0A4S3JWZ4"/>
<dbReference type="EMBL" id="SOSA01000007">
    <property type="protein sequence ID" value="THD00025.1"/>
    <property type="molecule type" value="Genomic_DNA"/>
</dbReference>
<dbReference type="Pfam" id="PF11720">
    <property type="entry name" value="Inhibitor_I78"/>
    <property type="match status" value="1"/>
</dbReference>
<reference evidence="1 2" key="1">
    <citation type="submission" date="2019-03" db="EMBL/GenBank/DDBJ databases">
        <title>The genome sequence of a newly discovered highly antifungal drug resistant Aspergillus species, Aspergillus tanneri NIH 1004.</title>
        <authorList>
            <person name="Mounaud S."/>
            <person name="Singh I."/>
            <person name="Joardar V."/>
            <person name="Pakala S."/>
            <person name="Pakala S."/>
            <person name="Venepally P."/>
            <person name="Hoover J."/>
            <person name="Nierman W."/>
            <person name="Chung J."/>
            <person name="Losada L."/>
        </authorList>
    </citation>
    <scope>NUCLEOTIDE SEQUENCE [LARGE SCALE GENOMIC DNA]</scope>
    <source>
        <strain evidence="1 2">NIH1004</strain>
    </source>
</reference>
<sequence>MPLVIPGVYNATAEDKDNRTEWLSKLAGKKISDCTSDVNTFRRKDLPEFHRIIKPGDAVTMDYRPDRDECTDGFKD</sequence>
<gene>
    <name evidence="1" type="ORF">EYZ11_000477</name>
</gene>
<dbReference type="PANTHER" id="PTHR39600">
    <property type="entry name" value="PEPTIDASE INHIBITOR I78 FAMILY PROTEIN"/>
    <property type="match status" value="1"/>
</dbReference>